<dbReference type="AlphaFoldDB" id="A0A1H5VVD2"/>
<feature type="domain" description="FAD-dependent oxidoreductase 2 FAD-binding" evidence="6">
    <location>
        <begin position="18"/>
        <end position="50"/>
    </location>
</feature>
<dbReference type="InterPro" id="IPR007867">
    <property type="entry name" value="GMC_OxRtase_C"/>
</dbReference>
<keyword evidence="3" id="KW-0274">FAD</keyword>
<dbReference type="GO" id="GO:0050660">
    <property type="term" value="F:flavin adenine dinucleotide binding"/>
    <property type="evidence" value="ECO:0007669"/>
    <property type="project" value="InterPro"/>
</dbReference>
<name>A0A1H5VVD2_9GAMM</name>
<keyword evidence="9" id="KW-1185">Reference proteome</keyword>
<gene>
    <name evidence="8" type="ORF">SAMN05444390_101854</name>
</gene>
<feature type="domain" description="Glucose-methanol-choline oxidoreductase C-terminal" evidence="7">
    <location>
        <begin position="377"/>
        <end position="502"/>
    </location>
</feature>
<comment type="similarity">
    <text evidence="1">Belongs to the GMC oxidoreductase family.</text>
</comment>
<keyword evidence="2" id="KW-0285">Flavoprotein</keyword>
<organism evidence="8 9">
    <name type="scientific">Marinobacterium lutimaris</name>
    <dbReference type="NCBI Taxonomy" id="568106"/>
    <lineage>
        <taxon>Bacteria</taxon>
        <taxon>Pseudomonadati</taxon>
        <taxon>Pseudomonadota</taxon>
        <taxon>Gammaproteobacteria</taxon>
        <taxon>Oceanospirillales</taxon>
        <taxon>Oceanospirillaceae</taxon>
        <taxon>Marinobacterium</taxon>
    </lineage>
</organism>
<evidence type="ECO:0000256" key="4">
    <source>
        <dbReference type="ARBA" id="ARBA00023002"/>
    </source>
</evidence>
<evidence type="ECO:0000259" key="7">
    <source>
        <dbReference type="Pfam" id="PF05199"/>
    </source>
</evidence>
<evidence type="ECO:0000256" key="1">
    <source>
        <dbReference type="ARBA" id="ARBA00010790"/>
    </source>
</evidence>
<sequence>MIIQGHEIFSPLKLKTHSVVVGSGAGGGVAAYHMASAGLDTVVLEEGGYFQAKDFNQREEDMMPALYRSAGRQMTTDGLIYVWQGSTFGGSTVINTADATPIEAEVLHHWQQKFGLNELTEDNLAASYERVYKTLNVHRLEEKILNRNNKVLLETANRLGYKAGVFNSNRKGCIGSGYCFQGCAYDAKQGTNLTYLPMASDLGARIYTDVRVDRIEPISDNRYRIHASVVERGTRRFRHPVEIDCERIIMAAGTVHTPAILKRSGLDKGLPQLGKNISLQPQIGLSATFPDEDKMTSWRGAPQSIYMSEFDDNHAEHGLGGFRMEGVGGMAGVFAQFSNKIGLDHKRMMEQFPSTHYSALLVPDQPSGSLDWEWAADGSVKPKIQYSLTAEWKQRFKRGFKTAAEFLFEAGAKEINCNSPVFGSITSPDQLSRVDDFPLEPGLVALTSAHVQGSCRIGVNADQGVVDQNLKLHNLDNIYVVDGSVMPTTASTHTMIPIMVMADRAMHKLAQGA</sequence>
<dbReference type="SUPFAM" id="SSF51905">
    <property type="entry name" value="FAD/NAD(P)-binding domain"/>
    <property type="match status" value="1"/>
</dbReference>
<dbReference type="InterPro" id="IPR003953">
    <property type="entry name" value="FAD-dep_OxRdtase_2_FAD-bd"/>
</dbReference>
<dbReference type="PANTHER" id="PTHR46056:SF12">
    <property type="entry name" value="LONG-CHAIN-ALCOHOL OXIDASE"/>
    <property type="match status" value="1"/>
</dbReference>
<reference evidence="8 9" key="1">
    <citation type="submission" date="2016-10" db="EMBL/GenBank/DDBJ databases">
        <authorList>
            <person name="de Groot N.N."/>
        </authorList>
    </citation>
    <scope>NUCLEOTIDE SEQUENCE [LARGE SCALE GENOMIC DNA]</scope>
    <source>
        <strain evidence="8 9">DSM 22012</strain>
    </source>
</reference>
<keyword evidence="4" id="KW-0560">Oxidoreductase</keyword>
<dbReference type="GO" id="GO:0016614">
    <property type="term" value="F:oxidoreductase activity, acting on CH-OH group of donors"/>
    <property type="evidence" value="ECO:0007669"/>
    <property type="project" value="InterPro"/>
</dbReference>
<dbReference type="PANTHER" id="PTHR46056">
    <property type="entry name" value="LONG-CHAIN-ALCOHOL OXIDASE"/>
    <property type="match status" value="1"/>
</dbReference>
<evidence type="ECO:0000313" key="8">
    <source>
        <dbReference type="EMBL" id="SEF91180.1"/>
    </source>
</evidence>
<accession>A0A1H5VVD2</accession>
<evidence type="ECO:0000256" key="2">
    <source>
        <dbReference type="ARBA" id="ARBA00022630"/>
    </source>
</evidence>
<evidence type="ECO:0000313" key="9">
    <source>
        <dbReference type="Proteomes" id="UP000236745"/>
    </source>
</evidence>
<dbReference type="Pfam" id="PF00890">
    <property type="entry name" value="FAD_binding_2"/>
    <property type="match status" value="1"/>
</dbReference>
<dbReference type="RefSeq" id="WP_104001809.1">
    <property type="nucleotide sequence ID" value="NZ_FNVQ01000001.1"/>
</dbReference>
<dbReference type="EMBL" id="FNVQ01000001">
    <property type="protein sequence ID" value="SEF91180.1"/>
    <property type="molecule type" value="Genomic_DNA"/>
</dbReference>
<dbReference type="OrthoDB" id="9787779at2"/>
<dbReference type="Proteomes" id="UP000236745">
    <property type="component" value="Unassembled WGS sequence"/>
</dbReference>
<evidence type="ECO:0000256" key="3">
    <source>
        <dbReference type="ARBA" id="ARBA00022827"/>
    </source>
</evidence>
<evidence type="ECO:0000259" key="5">
    <source>
        <dbReference type="Pfam" id="PF00732"/>
    </source>
</evidence>
<dbReference type="InterPro" id="IPR036188">
    <property type="entry name" value="FAD/NAD-bd_sf"/>
</dbReference>
<dbReference type="Pfam" id="PF00732">
    <property type="entry name" value="GMC_oxred_N"/>
    <property type="match status" value="1"/>
</dbReference>
<dbReference type="InterPro" id="IPR000172">
    <property type="entry name" value="GMC_OxRdtase_N"/>
</dbReference>
<protein>
    <submittedName>
        <fullName evidence="8">Choline dehydrogenase</fullName>
    </submittedName>
</protein>
<proteinExistence type="inferred from homology"/>
<evidence type="ECO:0000259" key="6">
    <source>
        <dbReference type="Pfam" id="PF00890"/>
    </source>
</evidence>
<feature type="domain" description="Glucose-methanol-choline oxidoreductase N-terminal" evidence="5">
    <location>
        <begin position="65"/>
        <end position="281"/>
    </location>
</feature>
<dbReference type="Pfam" id="PF05199">
    <property type="entry name" value="GMC_oxred_C"/>
    <property type="match status" value="1"/>
</dbReference>
<dbReference type="Gene3D" id="3.50.50.60">
    <property type="entry name" value="FAD/NAD(P)-binding domain"/>
    <property type="match status" value="3"/>
</dbReference>